<protein>
    <submittedName>
        <fullName evidence="1">Uncharacterized protein</fullName>
    </submittedName>
</protein>
<sequence>MKIQEITSINVLRVDRGSIKFTDKTHKWCTLPYPNHKKGCPNFNKNPLCPPNAKIMENILEYYRFFYLILAYFDIFKYTTQMMHKHPNWSERKARCVLY</sequence>
<reference evidence="1" key="1">
    <citation type="journal article" date="2015" name="Nature">
        <title>Complex archaea that bridge the gap between prokaryotes and eukaryotes.</title>
        <authorList>
            <person name="Spang A."/>
            <person name="Saw J.H."/>
            <person name="Jorgensen S.L."/>
            <person name="Zaremba-Niedzwiedzka K."/>
            <person name="Martijn J."/>
            <person name="Lind A.E."/>
            <person name="van Eijk R."/>
            <person name="Schleper C."/>
            <person name="Guy L."/>
            <person name="Ettema T.J."/>
        </authorList>
    </citation>
    <scope>NUCLEOTIDE SEQUENCE</scope>
</reference>
<comment type="caution">
    <text evidence="1">The sequence shown here is derived from an EMBL/GenBank/DDBJ whole genome shotgun (WGS) entry which is preliminary data.</text>
</comment>
<proteinExistence type="predicted"/>
<name>A0A0F8YH74_9ZZZZ</name>
<organism evidence="1">
    <name type="scientific">marine sediment metagenome</name>
    <dbReference type="NCBI Taxonomy" id="412755"/>
    <lineage>
        <taxon>unclassified sequences</taxon>
        <taxon>metagenomes</taxon>
        <taxon>ecological metagenomes</taxon>
    </lineage>
</organism>
<dbReference type="EMBL" id="LAZR01056960">
    <property type="protein sequence ID" value="KKK73060.1"/>
    <property type="molecule type" value="Genomic_DNA"/>
</dbReference>
<dbReference type="AlphaFoldDB" id="A0A0F8YH74"/>
<feature type="non-terminal residue" evidence="1">
    <location>
        <position position="99"/>
    </location>
</feature>
<gene>
    <name evidence="1" type="ORF">LCGC14_2897610</name>
</gene>
<evidence type="ECO:0000313" key="1">
    <source>
        <dbReference type="EMBL" id="KKK73060.1"/>
    </source>
</evidence>
<accession>A0A0F8YH74</accession>